<dbReference type="PATRIC" id="fig|1227491.4.peg.1047"/>
<feature type="region of interest" description="Disordered" evidence="1">
    <location>
        <begin position="1"/>
        <end position="136"/>
    </location>
</feature>
<evidence type="ECO:0000256" key="1">
    <source>
        <dbReference type="SAM" id="MobiDB-lite"/>
    </source>
</evidence>
<feature type="compositionally biased region" description="Basic and acidic residues" evidence="1">
    <location>
        <begin position="303"/>
        <end position="322"/>
    </location>
</feature>
<evidence type="ECO:0000313" key="2">
    <source>
        <dbReference type="EMBL" id="ELZ07406.1"/>
    </source>
</evidence>
<feature type="compositionally biased region" description="Basic and acidic residues" evidence="1">
    <location>
        <begin position="15"/>
        <end position="25"/>
    </location>
</feature>
<dbReference type="Pfam" id="PF02616">
    <property type="entry name" value="SMC_ScpA"/>
    <property type="match status" value="1"/>
</dbReference>
<dbReference type="RefSeq" id="WP_006664538.1">
    <property type="nucleotide sequence ID" value="NZ_AOIP01000015.1"/>
</dbReference>
<proteinExistence type="predicted"/>
<dbReference type="Gene3D" id="1.10.10.580">
    <property type="entry name" value="Structural maintenance of chromosome 1. Chain E"/>
    <property type="match status" value="1"/>
</dbReference>
<gene>
    <name evidence="2" type="ORF">C480_05101</name>
</gene>
<dbReference type="Gene3D" id="6.10.250.2410">
    <property type="match status" value="1"/>
</dbReference>
<comment type="caution">
    <text evidence="2">The sequence shown here is derived from an EMBL/GenBank/DDBJ whole genome shotgun (WGS) entry which is preliminary data.</text>
</comment>
<dbReference type="AlphaFoldDB" id="M0B934"/>
<dbReference type="Proteomes" id="UP000011591">
    <property type="component" value="Unassembled WGS sequence"/>
</dbReference>
<dbReference type="OrthoDB" id="53244at2157"/>
<accession>M0B934</accession>
<feature type="compositionally biased region" description="Acidic residues" evidence="1">
    <location>
        <begin position="123"/>
        <end position="136"/>
    </location>
</feature>
<dbReference type="PANTHER" id="PTHR33969">
    <property type="entry name" value="SEGREGATION AND CONDENSATION PROTEIN A"/>
    <property type="match status" value="1"/>
</dbReference>
<name>M0B934_9EURY</name>
<sequence>MTQEPSTDANDEAASGERGDPRDSDGTEEPSPARDSSTDETATERDDGPDNEDEDEDEDVDVDEGEDDIPLQIVGHDDRERPGAATDTQGEEGTLLEFSEPDDAGSRAAVGDESDIGAGTGTGDEDTEGGEDDEVEPVELLVQLAENGDIDPWDIDVVQVTDKFLEALDGADLRTSGRALFYASVLLRMKSDELFATDEPEEDELPPWEAPFADEGGMGGGASDPAGGDVPGDGFDPVESLEAEMDRRLERKHVRGKPETLDELVRELRSAERGTWWKESRSYDTSDSPHGYDRGVQELSYHSGDDFRVDDEPTSDDVTHTTHEEDIETVIDDVEAELAARYERGRDEVLYAEIAETGGSRVMTYLALLFLAHRGRLTLDQDELFGDLWIQDATTAPANDAVAE</sequence>
<protein>
    <submittedName>
        <fullName evidence="2">Chromosome segregation and condensation protein ScpA</fullName>
    </submittedName>
</protein>
<dbReference type="InterPro" id="IPR023093">
    <property type="entry name" value="ScpA-like_C"/>
</dbReference>
<dbReference type="EMBL" id="AOIP01000015">
    <property type="protein sequence ID" value="ELZ07406.1"/>
    <property type="molecule type" value="Genomic_DNA"/>
</dbReference>
<dbReference type="InterPro" id="IPR003768">
    <property type="entry name" value="ScpA"/>
</dbReference>
<reference evidence="2 3" key="1">
    <citation type="journal article" date="2014" name="PLoS Genet.">
        <title>Phylogenetically driven sequencing of extremely halophilic archaea reveals strategies for static and dynamic osmo-response.</title>
        <authorList>
            <person name="Becker E.A."/>
            <person name="Seitzer P.M."/>
            <person name="Tritt A."/>
            <person name="Larsen D."/>
            <person name="Krusor M."/>
            <person name="Yao A.I."/>
            <person name="Wu D."/>
            <person name="Madern D."/>
            <person name="Eisen J.A."/>
            <person name="Darling A.E."/>
            <person name="Facciotti M.T."/>
        </authorList>
    </citation>
    <scope>NUCLEOTIDE SEQUENCE [LARGE SCALE GENOMIC DNA]</scope>
    <source>
        <strain evidence="2 3">DSM 13077</strain>
    </source>
</reference>
<organism evidence="2 3">
    <name type="scientific">Natrialba aegyptia DSM 13077</name>
    <dbReference type="NCBI Taxonomy" id="1227491"/>
    <lineage>
        <taxon>Archaea</taxon>
        <taxon>Methanobacteriati</taxon>
        <taxon>Methanobacteriota</taxon>
        <taxon>Stenosarchaea group</taxon>
        <taxon>Halobacteria</taxon>
        <taxon>Halobacteriales</taxon>
        <taxon>Natrialbaceae</taxon>
        <taxon>Natrialba</taxon>
    </lineage>
</organism>
<feature type="region of interest" description="Disordered" evidence="1">
    <location>
        <begin position="278"/>
        <end position="322"/>
    </location>
</feature>
<evidence type="ECO:0000313" key="3">
    <source>
        <dbReference type="Proteomes" id="UP000011591"/>
    </source>
</evidence>
<feature type="compositionally biased region" description="Acidic residues" evidence="1">
    <location>
        <begin position="49"/>
        <end position="69"/>
    </location>
</feature>
<dbReference type="PANTHER" id="PTHR33969:SF2">
    <property type="entry name" value="SEGREGATION AND CONDENSATION PROTEIN A"/>
    <property type="match status" value="1"/>
</dbReference>
<keyword evidence="3" id="KW-1185">Reference proteome</keyword>